<keyword evidence="4" id="KW-0175">Coiled coil</keyword>
<dbReference type="GO" id="GO:0005886">
    <property type="term" value="C:plasma membrane"/>
    <property type="evidence" value="ECO:0007669"/>
    <property type="project" value="TreeGrafter"/>
</dbReference>
<dbReference type="NCBIfam" id="TIGR00254">
    <property type="entry name" value="GGDEF"/>
    <property type="match status" value="1"/>
</dbReference>
<dbReference type="PANTHER" id="PTHR45138:SF9">
    <property type="entry name" value="DIGUANYLATE CYCLASE DGCM-RELATED"/>
    <property type="match status" value="1"/>
</dbReference>
<dbReference type="Pfam" id="PF13374">
    <property type="entry name" value="TPR_10"/>
    <property type="match status" value="1"/>
</dbReference>
<dbReference type="InterPro" id="IPR019734">
    <property type="entry name" value="TPR_rpt"/>
</dbReference>
<sequence length="600" mass="68647">MQNTAPEDLPTLQFYFESIGKPRAIKNTDLEQPGLTSPHAQALYYFARIYLERYEGVPISDLPDMVAFGNKHQLQWVIAEAKLNKAIEYIETDDVWQGELLLHDVINISREIGYKALQGRAYRWLGNAEIRRAQIKTGMRYYRTAFDLLDDSHFEIQVAMTLNNIASVYMDTSDWVRAENYINQAISTYLDKANNFDNSLFLGILYANKSVVGFAKEKYSESEYYFEQAVKLSMETGSDSLKHTSLANLSQLLNAMGKHDESLELAQQCLELPTSSPKSGAKASCYEAFSETYMSKKQFELAIVHANKALEQMSLTLTPESQERIGMLLVLVKANQALGRYEKAFYQLSKLRSLEKEYASHVNGEEMLDIKFELEAKLAQKELKLLEAQNDLQASKLQAQRYREIFYFLSLIGIASLGIRYVSRIKRVNRELAEQNVIDPLTQIHNRRYLPHWLRNMANTVPESMFSLAVIDIDYFKQFNDTYGHDKGDQMLKHVSSVIKRSVRSKDLLARWGGEEFVLVFEAKNIDECSKTLERLRKAVENEKLSINSLTLSATISIGAIKTMNVTMLNTNWDDCFMSADQALYEAKQAGRNQYKINSG</sequence>
<comment type="cofactor">
    <cofactor evidence="1">
        <name>Mg(2+)</name>
        <dbReference type="ChEBI" id="CHEBI:18420"/>
    </cofactor>
</comment>
<dbReference type="AlphaFoldDB" id="A0A510IEE9"/>
<dbReference type="EC" id="2.7.7.65" evidence="2"/>
<dbReference type="InterPro" id="IPR043128">
    <property type="entry name" value="Rev_trsase/Diguanyl_cyclase"/>
</dbReference>
<evidence type="ECO:0000256" key="1">
    <source>
        <dbReference type="ARBA" id="ARBA00001946"/>
    </source>
</evidence>
<name>A0A510IEE9_9VIBR</name>
<dbReference type="EMBL" id="AP019799">
    <property type="protein sequence ID" value="BBL90806.1"/>
    <property type="molecule type" value="Genomic_DNA"/>
</dbReference>
<dbReference type="GO" id="GO:0052621">
    <property type="term" value="F:diguanylate cyclase activity"/>
    <property type="evidence" value="ECO:0007669"/>
    <property type="project" value="UniProtKB-EC"/>
</dbReference>
<gene>
    <name evidence="6" type="ORF">VroAM7_34590</name>
</gene>
<dbReference type="Gene3D" id="1.25.40.10">
    <property type="entry name" value="Tetratricopeptide repeat domain"/>
    <property type="match status" value="3"/>
</dbReference>
<dbReference type="InterPro" id="IPR029787">
    <property type="entry name" value="Nucleotide_cyclase"/>
</dbReference>
<dbReference type="InterPro" id="IPR050469">
    <property type="entry name" value="Diguanylate_Cyclase"/>
</dbReference>
<evidence type="ECO:0000256" key="4">
    <source>
        <dbReference type="SAM" id="Coils"/>
    </source>
</evidence>
<dbReference type="GO" id="GO:1902201">
    <property type="term" value="P:negative regulation of bacterial-type flagellum-dependent cell motility"/>
    <property type="evidence" value="ECO:0007669"/>
    <property type="project" value="TreeGrafter"/>
</dbReference>
<feature type="domain" description="GGDEF" evidence="5">
    <location>
        <begin position="464"/>
        <end position="600"/>
    </location>
</feature>
<dbReference type="RefSeq" id="WP_143693530.1">
    <property type="nucleotide sequence ID" value="NZ_AP019799.1"/>
</dbReference>
<dbReference type="SUPFAM" id="SSF48452">
    <property type="entry name" value="TPR-like"/>
    <property type="match status" value="2"/>
</dbReference>
<evidence type="ECO:0000313" key="7">
    <source>
        <dbReference type="Proteomes" id="UP000315115"/>
    </source>
</evidence>
<dbReference type="SUPFAM" id="SSF55073">
    <property type="entry name" value="Nucleotide cyclase"/>
    <property type="match status" value="1"/>
</dbReference>
<evidence type="ECO:0000256" key="3">
    <source>
        <dbReference type="ARBA" id="ARBA00034247"/>
    </source>
</evidence>
<dbReference type="CDD" id="cd01949">
    <property type="entry name" value="GGDEF"/>
    <property type="match status" value="1"/>
</dbReference>
<dbReference type="InterPro" id="IPR011990">
    <property type="entry name" value="TPR-like_helical_dom_sf"/>
</dbReference>
<dbReference type="GO" id="GO:0043709">
    <property type="term" value="P:cell adhesion involved in single-species biofilm formation"/>
    <property type="evidence" value="ECO:0007669"/>
    <property type="project" value="TreeGrafter"/>
</dbReference>
<proteinExistence type="predicted"/>
<dbReference type="SMART" id="SM00028">
    <property type="entry name" value="TPR"/>
    <property type="match status" value="3"/>
</dbReference>
<reference evidence="7" key="1">
    <citation type="submission" date="2019-07" db="EMBL/GenBank/DDBJ databases">
        <title>Complete Genome Sequences of Vibrion rotiferianus strain AM7.</title>
        <authorList>
            <person name="Miyazaki K."/>
            <person name="Wiseschart A."/>
            <person name="Pootanakit K."/>
            <person name="Ishimori K."/>
            <person name="Kitahara K."/>
        </authorList>
    </citation>
    <scope>NUCLEOTIDE SEQUENCE [LARGE SCALE GENOMIC DNA]</scope>
    <source>
        <strain evidence="7">AM7</strain>
    </source>
</reference>
<feature type="coiled-coil region" evidence="4">
    <location>
        <begin position="526"/>
        <end position="553"/>
    </location>
</feature>
<evidence type="ECO:0000313" key="6">
    <source>
        <dbReference type="EMBL" id="BBL90806.1"/>
    </source>
</evidence>
<dbReference type="InterPro" id="IPR000160">
    <property type="entry name" value="GGDEF_dom"/>
</dbReference>
<feature type="coiled-coil region" evidence="4">
    <location>
        <begin position="371"/>
        <end position="405"/>
    </location>
</feature>
<accession>A0A510IEE9</accession>
<dbReference type="FunFam" id="3.30.70.270:FF:000001">
    <property type="entry name" value="Diguanylate cyclase domain protein"/>
    <property type="match status" value="1"/>
</dbReference>
<comment type="catalytic activity">
    <reaction evidence="3">
        <text>2 GTP = 3',3'-c-di-GMP + 2 diphosphate</text>
        <dbReference type="Rhea" id="RHEA:24898"/>
        <dbReference type="ChEBI" id="CHEBI:33019"/>
        <dbReference type="ChEBI" id="CHEBI:37565"/>
        <dbReference type="ChEBI" id="CHEBI:58805"/>
        <dbReference type="EC" id="2.7.7.65"/>
    </reaction>
</comment>
<dbReference type="SMART" id="SM00267">
    <property type="entry name" value="GGDEF"/>
    <property type="match status" value="1"/>
</dbReference>
<evidence type="ECO:0000256" key="2">
    <source>
        <dbReference type="ARBA" id="ARBA00012528"/>
    </source>
</evidence>
<dbReference type="Pfam" id="PF00990">
    <property type="entry name" value="GGDEF"/>
    <property type="match status" value="1"/>
</dbReference>
<dbReference type="PANTHER" id="PTHR45138">
    <property type="entry name" value="REGULATORY COMPONENTS OF SENSORY TRANSDUCTION SYSTEM"/>
    <property type="match status" value="1"/>
</dbReference>
<evidence type="ECO:0000259" key="5">
    <source>
        <dbReference type="PROSITE" id="PS50887"/>
    </source>
</evidence>
<protein>
    <recommendedName>
        <fullName evidence="2">diguanylate cyclase</fullName>
        <ecNumber evidence="2">2.7.7.65</ecNumber>
    </recommendedName>
</protein>
<dbReference type="Gene3D" id="3.30.70.270">
    <property type="match status" value="1"/>
</dbReference>
<dbReference type="PROSITE" id="PS50887">
    <property type="entry name" value="GGDEF"/>
    <property type="match status" value="1"/>
</dbReference>
<dbReference type="Proteomes" id="UP000315115">
    <property type="component" value="Chromosome 2"/>
</dbReference>
<organism evidence="6 7">
    <name type="scientific">Vibrio rotiferianus</name>
    <dbReference type="NCBI Taxonomy" id="190895"/>
    <lineage>
        <taxon>Bacteria</taxon>
        <taxon>Pseudomonadati</taxon>
        <taxon>Pseudomonadota</taxon>
        <taxon>Gammaproteobacteria</taxon>
        <taxon>Vibrionales</taxon>
        <taxon>Vibrionaceae</taxon>
        <taxon>Vibrio</taxon>
    </lineage>
</organism>